<dbReference type="HOGENOM" id="CLU_2493545_0_0_0"/>
<evidence type="ECO:0000313" key="2">
    <source>
        <dbReference type="Proteomes" id="UP000000343"/>
    </source>
</evidence>
<dbReference type="PaxDb" id="1198114-AciX9_3163"/>
<dbReference type="eggNOG" id="ENOG502ZWQ0">
    <property type="taxonomic scope" value="Bacteria"/>
</dbReference>
<reference evidence="2" key="1">
    <citation type="submission" date="2011-01" db="EMBL/GenBank/DDBJ databases">
        <title>Complete sequence of chromosome of Acidobacterium sp. MP5ACTX9.</title>
        <authorList>
            <consortium name="US DOE Joint Genome Institute"/>
            <person name="Lucas S."/>
            <person name="Copeland A."/>
            <person name="Lapidus A."/>
            <person name="Cheng J.-F."/>
            <person name="Goodwin L."/>
            <person name="Pitluck S."/>
            <person name="Teshima H."/>
            <person name="Detter J.C."/>
            <person name="Han C."/>
            <person name="Tapia R."/>
            <person name="Land M."/>
            <person name="Hauser L."/>
            <person name="Kyrpides N."/>
            <person name="Ivanova N."/>
            <person name="Ovchinnikova G."/>
            <person name="Pagani I."/>
            <person name="Rawat S.R."/>
            <person name="Mannisto M."/>
            <person name="Haggblom M.M."/>
            <person name="Woyke T."/>
        </authorList>
    </citation>
    <scope>NUCLEOTIDE SEQUENCE [LARGE SCALE GENOMIC DNA]</scope>
    <source>
        <strain evidence="2">MP5ACTX9</strain>
    </source>
</reference>
<protein>
    <submittedName>
        <fullName evidence="1">Uncharacterized protein</fullName>
    </submittedName>
</protein>
<dbReference type="EMBL" id="CP002480">
    <property type="protein sequence ID" value="ADW70174.1"/>
    <property type="molecule type" value="Genomic_DNA"/>
</dbReference>
<dbReference type="KEGG" id="acm:AciX9_3163"/>
<name>E8X0Z0_GRATM</name>
<sequence length="86" mass="9581">MLRWGQDHMECETMIECKEAAGRIVRSLKLFEDGPYGPEIGIEFEDGSTFTATLHARHVLEGKLTRDDGGEPVILHQCVTPPVRSA</sequence>
<gene>
    <name evidence="1" type="ordered locus">AciX9_3163</name>
</gene>
<proteinExistence type="predicted"/>
<organism evidence="2">
    <name type="scientific">Granulicella tundricola (strain ATCC BAA-1859 / DSM 23138 / MP5ACTX9)</name>
    <dbReference type="NCBI Taxonomy" id="1198114"/>
    <lineage>
        <taxon>Bacteria</taxon>
        <taxon>Pseudomonadati</taxon>
        <taxon>Acidobacteriota</taxon>
        <taxon>Terriglobia</taxon>
        <taxon>Terriglobales</taxon>
        <taxon>Acidobacteriaceae</taxon>
        <taxon>Granulicella</taxon>
    </lineage>
</organism>
<keyword evidence="2" id="KW-1185">Reference proteome</keyword>
<dbReference type="Proteomes" id="UP000000343">
    <property type="component" value="Chromosome"/>
</dbReference>
<dbReference type="AlphaFoldDB" id="E8X0Z0"/>
<accession>E8X0Z0</accession>
<evidence type="ECO:0000313" key="1">
    <source>
        <dbReference type="EMBL" id="ADW70174.1"/>
    </source>
</evidence>